<dbReference type="Pfam" id="PF14559">
    <property type="entry name" value="TPR_19"/>
    <property type="match status" value="1"/>
</dbReference>
<reference evidence="2 3" key="1">
    <citation type="submission" date="2022-11" db="EMBL/GenBank/DDBJ databases">
        <title>Genome sequencing of Acetobacter type strain.</title>
        <authorList>
            <person name="Heo J."/>
            <person name="Lee D."/>
            <person name="Han B.-H."/>
            <person name="Hong S.-B."/>
            <person name="Kwon S.-W."/>
        </authorList>
    </citation>
    <scope>NUCLEOTIDE SEQUENCE [LARGE SCALE GENOMIC DNA]</scope>
    <source>
        <strain evidence="2 3">KACC 21251</strain>
    </source>
</reference>
<dbReference type="InterPro" id="IPR011990">
    <property type="entry name" value="TPR-like_helical_dom_sf"/>
</dbReference>
<comment type="caution">
    <text evidence="2">The sequence shown here is derived from an EMBL/GenBank/DDBJ whole genome shotgun (WGS) entry which is preliminary data.</text>
</comment>
<proteinExistence type="predicted"/>
<evidence type="ECO:0000313" key="2">
    <source>
        <dbReference type="EMBL" id="MCX2560807.1"/>
    </source>
</evidence>
<accession>A0ABT3Q6A5</accession>
<dbReference type="Gene3D" id="3.40.50.2000">
    <property type="entry name" value="Glycogen Phosphorylase B"/>
    <property type="match status" value="1"/>
</dbReference>
<dbReference type="EMBL" id="JAPIUX010000003">
    <property type="protein sequence ID" value="MCX2560807.1"/>
    <property type="molecule type" value="Genomic_DNA"/>
</dbReference>
<protein>
    <submittedName>
        <fullName evidence="2">Tetratricopeptide repeat protein</fullName>
    </submittedName>
</protein>
<dbReference type="Pfam" id="PF13432">
    <property type="entry name" value="TPR_16"/>
    <property type="match status" value="2"/>
</dbReference>
<evidence type="ECO:0000256" key="1">
    <source>
        <dbReference type="SAM" id="MobiDB-lite"/>
    </source>
</evidence>
<dbReference type="PANTHER" id="PTHR12558:SF13">
    <property type="entry name" value="CELL DIVISION CYCLE PROTEIN 27 HOMOLOG"/>
    <property type="match status" value="1"/>
</dbReference>
<dbReference type="SMART" id="SM00028">
    <property type="entry name" value="TPR"/>
    <property type="match status" value="7"/>
</dbReference>
<dbReference type="InterPro" id="IPR019734">
    <property type="entry name" value="TPR_rpt"/>
</dbReference>
<dbReference type="Gene3D" id="1.25.40.10">
    <property type="entry name" value="Tetratricopeptide repeat domain"/>
    <property type="match status" value="2"/>
</dbReference>
<evidence type="ECO:0000313" key="3">
    <source>
        <dbReference type="Proteomes" id="UP001526446"/>
    </source>
</evidence>
<dbReference type="Proteomes" id="UP001526446">
    <property type="component" value="Unassembled WGS sequence"/>
</dbReference>
<dbReference type="SUPFAM" id="SSF48452">
    <property type="entry name" value="TPR-like"/>
    <property type="match status" value="2"/>
</dbReference>
<organism evidence="2 3">
    <name type="scientific">Acetobacter farinalis</name>
    <dbReference type="NCBI Taxonomy" id="1260984"/>
    <lineage>
        <taxon>Bacteria</taxon>
        <taxon>Pseudomonadati</taxon>
        <taxon>Pseudomonadota</taxon>
        <taxon>Alphaproteobacteria</taxon>
        <taxon>Acetobacterales</taxon>
        <taxon>Acetobacteraceae</taxon>
        <taxon>Acetobacter</taxon>
    </lineage>
</organism>
<keyword evidence="3" id="KW-1185">Reference proteome</keyword>
<name>A0ABT3Q6A5_9PROT</name>
<dbReference type="SUPFAM" id="SSF53756">
    <property type="entry name" value="UDP-Glycosyltransferase/glycogen phosphorylase"/>
    <property type="match status" value="1"/>
</dbReference>
<gene>
    <name evidence="2" type="ORF">OQ252_05240</name>
</gene>
<dbReference type="RefSeq" id="WP_166120621.1">
    <property type="nucleotide sequence ID" value="NZ_JAPIUX010000003.1"/>
</dbReference>
<dbReference type="PANTHER" id="PTHR12558">
    <property type="entry name" value="CELL DIVISION CYCLE 16,23,27"/>
    <property type="match status" value="1"/>
</dbReference>
<sequence length="658" mass="70502">MPHRNGMAEQEDTVTQALALLSAGDAERAAAMLRALLREDASDAEAWHAMACVARAGGDMQAAVALAGRAIGLRPEGHFHITLAHALLAQGHDEPARAAAHVAVMTTPRDPRAHEAMAAVLEAQNRVPDAELALRTALRLRPLDCEKHLALAAFLARHGQGAEALSVSEKALRLAPENSFAQNQHALLLERAGRLRDAEPFFGAVAAAFPQDAAALANFGAALFAKGEFEQARSVLEDSARRVPDAPETRSNLGLVQMALGALDDAERELGAAHALRRQDARLAVNYGTVLADLGQRQAAEALFRQAEASDAPEQDRARARFNLGTLLLAEGRFQEGWQAFEARQALLPASQTEDLPPWDGADTGGQPVLLYAEQGLGDTLQFLRYVEPALARAPVLLSVPEGLRALVAQEESVREGRVTLLRKGQTARAFGAVASCSLLSLPARLGLDTPYPWRMAFSLPGSERGLPEPGAMRPETGPETRPERNAGTGTEGSLLRVGLCWAGNPGYRFDRRRSMPLACLAPLADVPGVVFQSLQSPQPLQHAEGSDVPPFPLTPLPEGDMLATAHVIAGLDLVITVDTAIAHLAGVLGKPVWLLNRFGGDWRWAEGSTRHLPDGRAENLWYPSLRLFSQPEPGEGAAPWRLPVEAVAQALCKLVKM</sequence>
<feature type="region of interest" description="Disordered" evidence="1">
    <location>
        <begin position="463"/>
        <end position="490"/>
    </location>
</feature>